<protein>
    <recommendedName>
        <fullName evidence="6">Amino acid transporter transmembrane domain-containing protein</fullName>
    </recommendedName>
</protein>
<dbReference type="EMBL" id="CAXAJV020001293">
    <property type="protein sequence ID" value="CAL7943888.1"/>
    <property type="molecule type" value="Genomic_DNA"/>
</dbReference>
<feature type="domain" description="Amino acid transporter transmembrane" evidence="6">
    <location>
        <begin position="21"/>
        <end position="318"/>
    </location>
</feature>
<evidence type="ECO:0000256" key="5">
    <source>
        <dbReference type="SAM" id="Phobius"/>
    </source>
</evidence>
<dbReference type="Pfam" id="PF01490">
    <property type="entry name" value="Aa_trans"/>
    <property type="match status" value="1"/>
</dbReference>
<feature type="transmembrane region" description="Helical" evidence="5">
    <location>
        <begin position="208"/>
        <end position="236"/>
    </location>
</feature>
<evidence type="ECO:0000313" key="7">
    <source>
        <dbReference type="EMBL" id="CAL7943888.1"/>
    </source>
</evidence>
<feature type="transmembrane region" description="Helical" evidence="5">
    <location>
        <begin position="93"/>
        <end position="113"/>
    </location>
</feature>
<feature type="transmembrane region" description="Helical" evidence="5">
    <location>
        <begin position="271"/>
        <end position="289"/>
    </location>
</feature>
<dbReference type="Proteomes" id="UP001642520">
    <property type="component" value="Unassembled WGS sequence"/>
</dbReference>
<feature type="transmembrane region" description="Helical" evidence="5">
    <location>
        <begin position="68"/>
        <end position="86"/>
    </location>
</feature>
<organism evidence="7 8">
    <name type="scientific">Xylocopa violacea</name>
    <name type="common">Violet carpenter bee</name>
    <name type="synonym">Apis violacea</name>
    <dbReference type="NCBI Taxonomy" id="135666"/>
    <lineage>
        <taxon>Eukaryota</taxon>
        <taxon>Metazoa</taxon>
        <taxon>Ecdysozoa</taxon>
        <taxon>Arthropoda</taxon>
        <taxon>Hexapoda</taxon>
        <taxon>Insecta</taxon>
        <taxon>Pterygota</taxon>
        <taxon>Neoptera</taxon>
        <taxon>Endopterygota</taxon>
        <taxon>Hymenoptera</taxon>
        <taxon>Apocrita</taxon>
        <taxon>Aculeata</taxon>
        <taxon>Apoidea</taxon>
        <taxon>Anthophila</taxon>
        <taxon>Apidae</taxon>
        <taxon>Xylocopa</taxon>
        <taxon>Xylocopa</taxon>
    </lineage>
</organism>
<evidence type="ECO:0000313" key="8">
    <source>
        <dbReference type="Proteomes" id="UP001642520"/>
    </source>
</evidence>
<evidence type="ECO:0000256" key="4">
    <source>
        <dbReference type="ARBA" id="ARBA00023136"/>
    </source>
</evidence>
<feature type="transmembrane region" description="Helical" evidence="5">
    <location>
        <begin position="301"/>
        <end position="319"/>
    </location>
</feature>
<keyword evidence="3 5" id="KW-1133">Transmembrane helix</keyword>
<name>A0ABP1NS87_XYLVO</name>
<dbReference type="PANTHER" id="PTHR22950:SF349">
    <property type="entry name" value="AMINO ACID TRANSPORTER TRANSMEMBRANE DOMAIN-CONTAINING PROTEIN"/>
    <property type="match status" value="1"/>
</dbReference>
<accession>A0ABP1NS87</accession>
<comment type="caution">
    <text evidence="7">The sequence shown here is derived from an EMBL/GenBank/DDBJ whole genome shotgun (WGS) entry which is preliminary data.</text>
</comment>
<keyword evidence="2 5" id="KW-0812">Transmembrane</keyword>
<evidence type="ECO:0000256" key="1">
    <source>
        <dbReference type="ARBA" id="ARBA00004141"/>
    </source>
</evidence>
<sequence>MLNLAQTSEISFQSGPEKIRKYAKSFAILTNVIVCFVQFQATVIYLLYVSTSLQQVIEFFSGVELNARIYILALFPVICLLGFIPNLKYLTPFSLIGSMFMLTGVCVTLSYAIKDFPDPGRLNAFTAVLPVPMYCTMFLFALHNVTLCMPLENSMTHPTHLPRLVRTNILLNTCLYTTFGFLGYNKYADTTCDTVIKNLPVDDVLAQVIKIAISLSVLCSYGLAFYVPIVILWPMVKPKFESYNLGESVFRLCGIIGTAILALAIPEMIPLLGLLTAFSMTTIMLLIPISVETATKWEEASWFLLAKNICIFIIWVLLLKSTHQLGVLKKYAAITSTLFCKCKNKFYYKK</sequence>
<comment type="subcellular location">
    <subcellularLocation>
        <location evidence="1">Membrane</location>
        <topology evidence="1">Multi-pass membrane protein</topology>
    </subcellularLocation>
</comment>
<feature type="transmembrane region" description="Helical" evidence="5">
    <location>
        <begin position="26"/>
        <end position="48"/>
    </location>
</feature>
<proteinExistence type="predicted"/>
<gene>
    <name evidence="7" type="ORF">XYLVIOL_LOCUS6349</name>
</gene>
<evidence type="ECO:0000256" key="2">
    <source>
        <dbReference type="ARBA" id="ARBA00022692"/>
    </source>
</evidence>
<evidence type="ECO:0000259" key="6">
    <source>
        <dbReference type="Pfam" id="PF01490"/>
    </source>
</evidence>
<dbReference type="InterPro" id="IPR013057">
    <property type="entry name" value="AA_transpt_TM"/>
</dbReference>
<feature type="transmembrane region" description="Helical" evidence="5">
    <location>
        <begin position="248"/>
        <end position="265"/>
    </location>
</feature>
<reference evidence="7 8" key="1">
    <citation type="submission" date="2024-08" db="EMBL/GenBank/DDBJ databases">
        <authorList>
            <person name="Will J Nash"/>
            <person name="Angela Man"/>
            <person name="Seanna McTaggart"/>
            <person name="Kendall Baker"/>
            <person name="Tom Barker"/>
            <person name="Leah Catchpole"/>
            <person name="Alex Durrant"/>
            <person name="Karim Gharbi"/>
            <person name="Naomi Irish"/>
            <person name="Gemy Kaithakottil"/>
            <person name="Debby Ku"/>
            <person name="Aaliyah Providence"/>
            <person name="Felix Shaw"/>
            <person name="David Swarbreck"/>
            <person name="Chris Watkins"/>
            <person name="Ann M. McCartney"/>
            <person name="Giulio Formenti"/>
            <person name="Alice Mouton"/>
            <person name="Noel Vella"/>
            <person name="Bjorn M von Reumont"/>
            <person name="Adriana Vella"/>
            <person name="Wilfried Haerty"/>
        </authorList>
    </citation>
    <scope>NUCLEOTIDE SEQUENCE [LARGE SCALE GENOMIC DNA]</scope>
</reference>
<feature type="transmembrane region" description="Helical" evidence="5">
    <location>
        <begin position="125"/>
        <end position="148"/>
    </location>
</feature>
<evidence type="ECO:0000256" key="3">
    <source>
        <dbReference type="ARBA" id="ARBA00022989"/>
    </source>
</evidence>
<keyword evidence="4 5" id="KW-0472">Membrane</keyword>
<dbReference type="PANTHER" id="PTHR22950">
    <property type="entry name" value="AMINO ACID TRANSPORTER"/>
    <property type="match status" value="1"/>
</dbReference>
<keyword evidence="8" id="KW-1185">Reference proteome</keyword>